<evidence type="ECO:0000256" key="9">
    <source>
        <dbReference type="ARBA" id="ARBA00023004"/>
    </source>
</evidence>
<keyword evidence="9 12" id="KW-0408">Iron</keyword>
<feature type="binding site" description="axial binding residue" evidence="12">
    <location>
        <position position="346"/>
    </location>
    <ligand>
        <name>heme c</name>
        <dbReference type="ChEBI" id="CHEBI:61717"/>
        <label>3</label>
    </ligand>
    <ligandPart>
        <name>Fe</name>
        <dbReference type="ChEBI" id="CHEBI:18248"/>
    </ligandPart>
</feature>
<dbReference type="InterPro" id="IPR036909">
    <property type="entry name" value="Cyt_c-like_dom_sf"/>
</dbReference>
<feature type="domain" description="Cytochrome c" evidence="14">
    <location>
        <begin position="43"/>
        <end position="146"/>
    </location>
</feature>
<dbReference type="GO" id="GO:0005506">
    <property type="term" value="F:iron ion binding"/>
    <property type="evidence" value="ECO:0007669"/>
    <property type="project" value="InterPro"/>
</dbReference>
<dbReference type="OrthoDB" id="9811281at2"/>
<keyword evidence="4 11" id="KW-0349">Heme</keyword>
<evidence type="ECO:0000256" key="12">
    <source>
        <dbReference type="PIRSR" id="PIRSR000018-51"/>
    </source>
</evidence>
<sequence>MRKKRLFIAVLVAAILFVTAFAIALLPTRTRAIAPVAQGQAAALLEQGRYLAAAGDCTACHTAPGGAPFAGGLPIASPIGTIYSTNITPDAATGIGHYSLDQFDRALRHGIRADGGTLYPAMPYPSYARISDDDVRALYVYFMQGVQPVGRHNQPTGIAWPLSLRWPLALWRRMFAPSPDALAARPALTDARLARGAYLVEGLGHCGSCHTPRALTMQEEALDASGKAYLSGGQVIDGWTAINLRGDVGSGLGGWSEQDIVDSLRTGRNPHAATVGSPMGDVTVHSMQYLRADDLHAIAAYLKSLPARDPEHPGFRADPSTAAALAQGQDATPGAALYLDNCAGCHRSDGAGDTRTFPSIAGNPTVLAPAPTSLLRLILDGSRMPATPAAPSDLGMPGFAWRLDDAQVAQLASFVRAGWGNRADPVSAAQVRKVRAQLERERAERVKPHDPTSTRD</sequence>
<evidence type="ECO:0000313" key="16">
    <source>
        <dbReference type="Proteomes" id="UP000292627"/>
    </source>
</evidence>
<dbReference type="InterPro" id="IPR009056">
    <property type="entry name" value="Cyt_c-like_dom"/>
</dbReference>
<feature type="binding site" description="covalent" evidence="11">
    <location>
        <position position="60"/>
    </location>
    <ligand>
        <name>heme c</name>
        <dbReference type="ChEBI" id="CHEBI:61717"/>
        <label>1</label>
    </ligand>
</feature>
<feature type="binding site" description="covalent" evidence="11">
    <location>
        <position position="57"/>
    </location>
    <ligand>
        <name>heme c</name>
        <dbReference type="ChEBI" id="CHEBI:61717"/>
        <label>1</label>
    </ligand>
</feature>
<reference evidence="15 16" key="1">
    <citation type="submission" date="2019-02" db="EMBL/GenBank/DDBJ databases">
        <title>WGS of Pseudoxanthomonas species novum from clinical isolates.</title>
        <authorList>
            <person name="Bernier A.-M."/>
            <person name="Bernard K."/>
            <person name="Vachon A."/>
        </authorList>
    </citation>
    <scope>NUCLEOTIDE SEQUENCE [LARGE SCALE GENOMIC DNA]</scope>
    <source>
        <strain evidence="15 16">NML171200</strain>
    </source>
</reference>
<dbReference type="GO" id="GO:0005886">
    <property type="term" value="C:plasma membrane"/>
    <property type="evidence" value="ECO:0007669"/>
    <property type="project" value="UniProtKB-SubCell"/>
</dbReference>
<feature type="binding site" description="covalent" evidence="11">
    <location>
        <position position="345"/>
    </location>
    <ligand>
        <name>heme c</name>
        <dbReference type="ChEBI" id="CHEBI:61717"/>
        <label>3</label>
    </ligand>
</feature>
<keyword evidence="10" id="KW-0472">Membrane</keyword>
<evidence type="ECO:0000256" key="8">
    <source>
        <dbReference type="ARBA" id="ARBA00022982"/>
    </source>
</evidence>
<accession>A0A4Q8LBU5</accession>
<dbReference type="PIRSF" id="PIRSF000018">
    <property type="entry name" value="Mb_ADH_cyt_c"/>
    <property type="match status" value="1"/>
</dbReference>
<proteinExistence type="predicted"/>
<feature type="domain" description="Cytochrome c" evidence="14">
    <location>
        <begin position="329"/>
        <end position="419"/>
    </location>
</feature>
<evidence type="ECO:0000259" key="14">
    <source>
        <dbReference type="PROSITE" id="PS51007"/>
    </source>
</evidence>
<dbReference type="InterPro" id="IPR051459">
    <property type="entry name" value="Cytochrome_c-type_DH"/>
</dbReference>
<evidence type="ECO:0000256" key="4">
    <source>
        <dbReference type="ARBA" id="ARBA00022617"/>
    </source>
</evidence>
<dbReference type="SUPFAM" id="SSF46626">
    <property type="entry name" value="Cytochrome c"/>
    <property type="match status" value="3"/>
</dbReference>
<evidence type="ECO:0000256" key="2">
    <source>
        <dbReference type="ARBA" id="ARBA00022448"/>
    </source>
</evidence>
<evidence type="ECO:0000256" key="5">
    <source>
        <dbReference type="ARBA" id="ARBA00022723"/>
    </source>
</evidence>
<evidence type="ECO:0000256" key="7">
    <source>
        <dbReference type="ARBA" id="ARBA00022737"/>
    </source>
</evidence>
<dbReference type="Gene3D" id="1.10.760.10">
    <property type="entry name" value="Cytochrome c-like domain"/>
    <property type="match status" value="3"/>
</dbReference>
<dbReference type="InterPro" id="IPR014353">
    <property type="entry name" value="Membr-bd_ADH_cyt_c"/>
</dbReference>
<feature type="binding site" description="covalent" evidence="11">
    <location>
        <position position="206"/>
    </location>
    <ligand>
        <name>heme c</name>
        <dbReference type="ChEBI" id="CHEBI:61717"/>
        <label>2</label>
    </ligand>
</feature>
<feature type="binding site" description="covalent" evidence="11">
    <location>
        <position position="342"/>
    </location>
    <ligand>
        <name>heme c</name>
        <dbReference type="ChEBI" id="CHEBI:61717"/>
        <label>3</label>
    </ligand>
</feature>
<dbReference type="PANTHER" id="PTHR35008:SF8">
    <property type="entry name" value="ALCOHOL DEHYDROGENASE CYTOCHROME C SUBUNIT"/>
    <property type="match status" value="1"/>
</dbReference>
<dbReference type="GO" id="GO:0016614">
    <property type="term" value="F:oxidoreductase activity, acting on CH-OH group of donors"/>
    <property type="evidence" value="ECO:0007669"/>
    <property type="project" value="InterPro"/>
</dbReference>
<keyword evidence="8" id="KW-0249">Electron transport</keyword>
<dbReference type="PANTHER" id="PTHR35008">
    <property type="entry name" value="BLL4482 PROTEIN-RELATED"/>
    <property type="match status" value="1"/>
</dbReference>
<gene>
    <name evidence="15" type="ORF">EA660_11080</name>
</gene>
<feature type="binding site" description="axial binding residue" evidence="12">
    <location>
        <position position="61"/>
    </location>
    <ligand>
        <name>heme c</name>
        <dbReference type="ChEBI" id="CHEBI:61717"/>
        <label>1</label>
    </ligand>
    <ligandPart>
        <name>Fe</name>
        <dbReference type="ChEBI" id="CHEBI:18248"/>
    </ligandPart>
</feature>
<comment type="caution">
    <text evidence="15">The sequence shown here is derived from an EMBL/GenBank/DDBJ whole genome shotgun (WGS) entry which is preliminary data.</text>
</comment>
<keyword evidence="6" id="KW-0732">Signal</keyword>
<keyword evidence="2" id="KW-0813">Transport</keyword>
<feature type="domain" description="Cytochrome c" evidence="14">
    <location>
        <begin position="191"/>
        <end position="306"/>
    </location>
</feature>
<dbReference type="Pfam" id="PF00034">
    <property type="entry name" value="Cytochrom_C"/>
    <property type="match status" value="1"/>
</dbReference>
<dbReference type="GO" id="GO:0009055">
    <property type="term" value="F:electron transfer activity"/>
    <property type="evidence" value="ECO:0007669"/>
    <property type="project" value="InterPro"/>
</dbReference>
<keyword evidence="7" id="KW-0677">Repeat</keyword>
<dbReference type="Proteomes" id="UP000292627">
    <property type="component" value="Unassembled WGS sequence"/>
</dbReference>
<keyword evidence="5 12" id="KW-0479">Metal-binding</keyword>
<dbReference type="PRINTS" id="PR00605">
    <property type="entry name" value="CYTCHROMECIC"/>
</dbReference>
<keyword evidence="3" id="KW-1003">Cell membrane</keyword>
<evidence type="ECO:0000256" key="11">
    <source>
        <dbReference type="PIRSR" id="PIRSR000018-50"/>
    </source>
</evidence>
<dbReference type="RefSeq" id="WP_130551562.1">
    <property type="nucleotide sequence ID" value="NZ_SHMC01000003.1"/>
</dbReference>
<dbReference type="PROSITE" id="PS51007">
    <property type="entry name" value="CYTC"/>
    <property type="match status" value="3"/>
</dbReference>
<dbReference type="EMBL" id="SHMC01000003">
    <property type="protein sequence ID" value="TAA25950.1"/>
    <property type="molecule type" value="Genomic_DNA"/>
</dbReference>
<feature type="region of interest" description="Disordered" evidence="13">
    <location>
        <begin position="437"/>
        <end position="456"/>
    </location>
</feature>
<dbReference type="InterPro" id="IPR008168">
    <property type="entry name" value="Cyt_C_IC"/>
</dbReference>
<evidence type="ECO:0000256" key="6">
    <source>
        <dbReference type="ARBA" id="ARBA00022729"/>
    </source>
</evidence>
<dbReference type="AlphaFoldDB" id="A0A4Q8LBU5"/>
<name>A0A4Q8LBU5_9GAMM</name>
<feature type="binding site" description="covalent" evidence="11">
    <location>
        <position position="209"/>
    </location>
    <ligand>
        <name>heme c</name>
        <dbReference type="ChEBI" id="CHEBI:61717"/>
        <label>2</label>
    </ligand>
</feature>
<protein>
    <submittedName>
        <fullName evidence="15">C-type cytochrome</fullName>
    </submittedName>
</protein>
<evidence type="ECO:0000256" key="10">
    <source>
        <dbReference type="ARBA" id="ARBA00023136"/>
    </source>
</evidence>
<evidence type="ECO:0000313" key="15">
    <source>
        <dbReference type="EMBL" id="TAA25950.1"/>
    </source>
</evidence>
<comment type="cofactor">
    <cofactor evidence="11">
        <name>heme c</name>
        <dbReference type="ChEBI" id="CHEBI:61717"/>
    </cofactor>
    <text evidence="11">Binds 3 heme c groups covalently per subunit.</text>
</comment>
<feature type="binding site" description="axial binding residue" evidence="12">
    <location>
        <position position="210"/>
    </location>
    <ligand>
        <name>heme c</name>
        <dbReference type="ChEBI" id="CHEBI:61717"/>
        <label>2</label>
    </ligand>
    <ligandPart>
        <name>Fe</name>
        <dbReference type="ChEBI" id="CHEBI:18248"/>
    </ligandPart>
</feature>
<evidence type="ECO:0000256" key="3">
    <source>
        <dbReference type="ARBA" id="ARBA00022475"/>
    </source>
</evidence>
<comment type="subcellular location">
    <subcellularLocation>
        <location evidence="1">Cell membrane</location>
    </subcellularLocation>
</comment>
<dbReference type="GO" id="GO:0020037">
    <property type="term" value="F:heme binding"/>
    <property type="evidence" value="ECO:0007669"/>
    <property type="project" value="InterPro"/>
</dbReference>
<evidence type="ECO:0000256" key="13">
    <source>
        <dbReference type="SAM" id="MobiDB-lite"/>
    </source>
</evidence>
<organism evidence="15 16">
    <name type="scientific">Pseudoxanthomonas winnipegensis</name>
    <dbReference type="NCBI Taxonomy" id="2480810"/>
    <lineage>
        <taxon>Bacteria</taxon>
        <taxon>Pseudomonadati</taxon>
        <taxon>Pseudomonadota</taxon>
        <taxon>Gammaproteobacteria</taxon>
        <taxon>Lysobacterales</taxon>
        <taxon>Lysobacteraceae</taxon>
        <taxon>Pseudoxanthomonas</taxon>
    </lineage>
</organism>
<evidence type="ECO:0000256" key="1">
    <source>
        <dbReference type="ARBA" id="ARBA00004236"/>
    </source>
</evidence>